<evidence type="ECO:0000256" key="2">
    <source>
        <dbReference type="ARBA" id="ARBA00022723"/>
    </source>
</evidence>
<dbReference type="RefSeq" id="WP_279251790.1">
    <property type="nucleotide sequence ID" value="NZ_SHNP01000001.1"/>
</dbReference>
<keyword evidence="3" id="KW-0862">Zinc</keyword>
<dbReference type="Pfam" id="PF04828">
    <property type="entry name" value="GFA"/>
    <property type="match status" value="1"/>
</dbReference>
<name>A0ABT3SU15_9GAMM</name>
<comment type="caution">
    <text evidence="5">The sequence shown here is derived from an EMBL/GenBank/DDBJ whole genome shotgun (WGS) entry which is preliminary data.</text>
</comment>
<dbReference type="SUPFAM" id="SSF51316">
    <property type="entry name" value="Mss4-like"/>
    <property type="match status" value="1"/>
</dbReference>
<gene>
    <name evidence="5" type="ORF">EYC87_04410</name>
</gene>
<feature type="domain" description="CENP-V/GFA" evidence="4">
    <location>
        <begin position="2"/>
        <end position="116"/>
    </location>
</feature>
<dbReference type="EMBL" id="SHNP01000001">
    <property type="protein sequence ID" value="MCX2972827.1"/>
    <property type="molecule type" value="Genomic_DNA"/>
</dbReference>
<dbReference type="PROSITE" id="PS51891">
    <property type="entry name" value="CENP_V_GFA"/>
    <property type="match status" value="1"/>
</dbReference>
<comment type="similarity">
    <text evidence="1">Belongs to the Gfa family.</text>
</comment>
<evidence type="ECO:0000256" key="3">
    <source>
        <dbReference type="ARBA" id="ARBA00022833"/>
    </source>
</evidence>
<dbReference type="Proteomes" id="UP001143307">
    <property type="component" value="Unassembled WGS sequence"/>
</dbReference>
<dbReference type="InterPro" id="IPR011057">
    <property type="entry name" value="Mss4-like_sf"/>
</dbReference>
<dbReference type="PANTHER" id="PTHR28620:SF1">
    <property type="entry name" value="CENP-V_GFA DOMAIN-CONTAINING PROTEIN"/>
    <property type="match status" value="1"/>
</dbReference>
<reference evidence="5" key="1">
    <citation type="submission" date="2019-02" db="EMBL/GenBank/DDBJ databases">
        <authorList>
            <person name="Li S.-H."/>
        </authorList>
    </citation>
    <scope>NUCLEOTIDE SEQUENCE</scope>
    <source>
        <strain evidence="5">IMCC8485</strain>
    </source>
</reference>
<dbReference type="InterPro" id="IPR006913">
    <property type="entry name" value="CENP-V/GFA"/>
</dbReference>
<dbReference type="Gene3D" id="2.170.150.70">
    <property type="match status" value="1"/>
</dbReference>
<dbReference type="PANTHER" id="PTHR28620">
    <property type="entry name" value="CENTROMERE PROTEIN V"/>
    <property type="match status" value="1"/>
</dbReference>
<dbReference type="InterPro" id="IPR052355">
    <property type="entry name" value="CENP-V-like"/>
</dbReference>
<keyword evidence="2" id="KW-0479">Metal-binding</keyword>
<evidence type="ECO:0000313" key="5">
    <source>
        <dbReference type="EMBL" id="MCX2972827.1"/>
    </source>
</evidence>
<keyword evidence="6" id="KW-1185">Reference proteome</keyword>
<proteinExistence type="inferred from homology"/>
<protein>
    <submittedName>
        <fullName evidence="5">GFA family protein</fullName>
    </submittedName>
</protein>
<evidence type="ECO:0000259" key="4">
    <source>
        <dbReference type="PROSITE" id="PS51891"/>
    </source>
</evidence>
<evidence type="ECO:0000313" key="6">
    <source>
        <dbReference type="Proteomes" id="UP001143307"/>
    </source>
</evidence>
<sequence length="119" mass="13177">MIKGNCHCGAISFELDDQPEWLTQCNCSICRRLGTVWAHAPVDKVTLNADSGASIAYSWGDKELAFHSCKTCGSTTHWVSREPKEGAVMAVNTCLVEPAQLAKIRVRQFDGADSWRYLD</sequence>
<organism evidence="5 6">
    <name type="scientific">Candidatus Seongchinamella marina</name>
    <dbReference type="NCBI Taxonomy" id="2518990"/>
    <lineage>
        <taxon>Bacteria</taxon>
        <taxon>Pseudomonadati</taxon>
        <taxon>Pseudomonadota</taxon>
        <taxon>Gammaproteobacteria</taxon>
        <taxon>Cellvibrionales</taxon>
        <taxon>Halieaceae</taxon>
        <taxon>Seongchinamella</taxon>
    </lineage>
</organism>
<accession>A0ABT3SU15</accession>
<evidence type="ECO:0000256" key="1">
    <source>
        <dbReference type="ARBA" id="ARBA00005495"/>
    </source>
</evidence>